<dbReference type="Pfam" id="PF13505">
    <property type="entry name" value="OMP_b-brl"/>
    <property type="match status" value="1"/>
</dbReference>
<evidence type="ECO:0000313" key="5">
    <source>
        <dbReference type="Proteomes" id="UP000542776"/>
    </source>
</evidence>
<reference evidence="4 5" key="1">
    <citation type="submission" date="2020-08" db="EMBL/GenBank/DDBJ databases">
        <title>Genomic Encyclopedia of Type Strains, Phase IV (KMG-IV): sequencing the most valuable type-strain genomes for metagenomic binning, comparative biology and taxonomic classification.</title>
        <authorList>
            <person name="Goeker M."/>
        </authorList>
    </citation>
    <scope>NUCLEOTIDE SEQUENCE [LARGE SCALE GENOMIC DNA]</scope>
    <source>
        <strain evidence="4 5">DSM 102238</strain>
    </source>
</reference>
<dbReference type="Proteomes" id="UP000542776">
    <property type="component" value="Unassembled WGS sequence"/>
</dbReference>
<keyword evidence="1 2" id="KW-0732">Signal</keyword>
<dbReference type="InterPro" id="IPR027385">
    <property type="entry name" value="Beta-barrel_OMP"/>
</dbReference>
<evidence type="ECO:0000256" key="2">
    <source>
        <dbReference type="SAM" id="SignalP"/>
    </source>
</evidence>
<dbReference type="RefSeq" id="WP_183197976.1">
    <property type="nucleotide sequence ID" value="NZ_JACIEK010000001.1"/>
</dbReference>
<dbReference type="EMBL" id="JACIEK010000001">
    <property type="protein sequence ID" value="MBB3996931.1"/>
    <property type="molecule type" value="Genomic_DNA"/>
</dbReference>
<sequence length="277" mass="30641">MVRLVLALMASATLLPFAAQAADILEPIPVVEPAPDFSGWYIRADVGYVFKSKTDGNWDFWNQFPGVEGIDDTYRYDELRLDSTASFGGGVGYRFSDMFRADATLDYFRPDVSGKTACPYMIKIDAAHGLRHQDECYYDEGSKADVWTAMANAYVDLPFFGPVTPYLGAGIGAAYVQYDDRSTQEVCPSCKPSYTPFKATSEGTDDWRLATALMAGASIDLTHSLALDVGYKFTKIWEGDAFEYDAADKSFGAKGTQVRDNGFDVHTIRAGLRYSFF</sequence>
<dbReference type="Gene3D" id="2.40.160.20">
    <property type="match status" value="1"/>
</dbReference>
<accession>A0A7W6H2D2</accession>
<dbReference type="SUPFAM" id="SSF56925">
    <property type="entry name" value="OMPA-like"/>
    <property type="match status" value="1"/>
</dbReference>
<dbReference type="AlphaFoldDB" id="A0A7W6H2D2"/>
<organism evidence="4 5">
    <name type="scientific">Aureimonas pseudogalii</name>
    <dbReference type="NCBI Taxonomy" id="1744844"/>
    <lineage>
        <taxon>Bacteria</taxon>
        <taxon>Pseudomonadati</taxon>
        <taxon>Pseudomonadota</taxon>
        <taxon>Alphaproteobacteria</taxon>
        <taxon>Hyphomicrobiales</taxon>
        <taxon>Aurantimonadaceae</taxon>
        <taxon>Aureimonas</taxon>
    </lineage>
</organism>
<feature type="signal peptide" evidence="2">
    <location>
        <begin position="1"/>
        <end position="21"/>
    </location>
</feature>
<protein>
    <submittedName>
        <fullName evidence="4">Opacity protein-like surface antigen</fullName>
    </submittedName>
</protein>
<name>A0A7W6H2D2_9HYPH</name>
<evidence type="ECO:0000256" key="1">
    <source>
        <dbReference type="ARBA" id="ARBA00022729"/>
    </source>
</evidence>
<keyword evidence="5" id="KW-1185">Reference proteome</keyword>
<feature type="domain" description="Outer membrane protein beta-barrel" evidence="3">
    <location>
        <begin position="12"/>
        <end position="276"/>
    </location>
</feature>
<gene>
    <name evidence="4" type="ORF">GGR04_000752</name>
</gene>
<evidence type="ECO:0000313" key="4">
    <source>
        <dbReference type="EMBL" id="MBB3996931.1"/>
    </source>
</evidence>
<feature type="chain" id="PRO_5030945310" evidence="2">
    <location>
        <begin position="22"/>
        <end position="277"/>
    </location>
</feature>
<dbReference type="InterPro" id="IPR011250">
    <property type="entry name" value="OMP/PagP_B-barrel"/>
</dbReference>
<evidence type="ECO:0000259" key="3">
    <source>
        <dbReference type="Pfam" id="PF13505"/>
    </source>
</evidence>
<comment type="caution">
    <text evidence="4">The sequence shown here is derived from an EMBL/GenBank/DDBJ whole genome shotgun (WGS) entry which is preliminary data.</text>
</comment>
<proteinExistence type="predicted"/>